<evidence type="ECO:0000313" key="4">
    <source>
        <dbReference type="EMBL" id="QAY72128.1"/>
    </source>
</evidence>
<dbReference type="RefSeq" id="WP_129188033.1">
    <property type="nucleotide sequence ID" value="NZ_CP035491.1"/>
</dbReference>
<feature type="transmembrane region" description="Helical" evidence="2">
    <location>
        <begin position="48"/>
        <end position="68"/>
    </location>
</feature>
<evidence type="ECO:0000259" key="3">
    <source>
        <dbReference type="Pfam" id="PF01841"/>
    </source>
</evidence>
<feature type="region of interest" description="Disordered" evidence="1">
    <location>
        <begin position="642"/>
        <end position="684"/>
    </location>
</feature>
<proteinExistence type="predicted"/>
<dbReference type="EMBL" id="CP035491">
    <property type="protein sequence ID" value="QAY72128.1"/>
    <property type="molecule type" value="Genomic_DNA"/>
</dbReference>
<keyword evidence="2" id="KW-0812">Transmembrane</keyword>
<keyword evidence="2" id="KW-1133">Transmembrane helix</keyword>
<feature type="transmembrane region" description="Helical" evidence="2">
    <location>
        <begin position="701"/>
        <end position="721"/>
    </location>
</feature>
<dbReference type="Gene3D" id="3.10.620.30">
    <property type="match status" value="1"/>
</dbReference>
<feature type="transmembrane region" description="Helical" evidence="2">
    <location>
        <begin position="75"/>
        <end position="99"/>
    </location>
</feature>
<protein>
    <submittedName>
        <fullName evidence="4">Transglutaminase domain-containing protein</fullName>
    </submittedName>
</protein>
<evidence type="ECO:0000256" key="1">
    <source>
        <dbReference type="SAM" id="MobiDB-lite"/>
    </source>
</evidence>
<dbReference type="InterPro" id="IPR038765">
    <property type="entry name" value="Papain-like_cys_pep_sf"/>
</dbReference>
<dbReference type="KEGG" id="agf:ET445_01045"/>
<dbReference type="SUPFAM" id="SSF54001">
    <property type="entry name" value="Cysteine proteinases"/>
    <property type="match status" value="1"/>
</dbReference>
<evidence type="ECO:0000313" key="5">
    <source>
        <dbReference type="Proteomes" id="UP000291259"/>
    </source>
</evidence>
<feature type="compositionally biased region" description="Basic and acidic residues" evidence="1">
    <location>
        <begin position="647"/>
        <end position="671"/>
    </location>
</feature>
<organism evidence="4 5">
    <name type="scientific">Agromyces protaetiae</name>
    <dbReference type="NCBI Taxonomy" id="2509455"/>
    <lineage>
        <taxon>Bacteria</taxon>
        <taxon>Bacillati</taxon>
        <taxon>Actinomycetota</taxon>
        <taxon>Actinomycetes</taxon>
        <taxon>Micrococcales</taxon>
        <taxon>Microbacteriaceae</taxon>
        <taxon>Agromyces</taxon>
    </lineage>
</organism>
<evidence type="ECO:0000256" key="2">
    <source>
        <dbReference type="SAM" id="Phobius"/>
    </source>
</evidence>
<keyword evidence="2" id="KW-0472">Membrane</keyword>
<dbReference type="Proteomes" id="UP000291259">
    <property type="component" value="Chromosome"/>
</dbReference>
<feature type="transmembrane region" description="Helical" evidence="2">
    <location>
        <begin position="205"/>
        <end position="221"/>
    </location>
</feature>
<reference evidence="4 5" key="1">
    <citation type="submission" date="2019-01" db="EMBL/GenBank/DDBJ databases">
        <title>Genome sequencing of strain FW100M-8.</title>
        <authorList>
            <person name="Heo J."/>
            <person name="Kim S.-J."/>
            <person name="Kim J.-S."/>
            <person name="Hong S.-B."/>
            <person name="Kwon S.-W."/>
        </authorList>
    </citation>
    <scope>NUCLEOTIDE SEQUENCE [LARGE SCALE GENOMIC DNA]</scope>
    <source>
        <strain evidence="4 5">FW100M-8</strain>
    </source>
</reference>
<feature type="transmembrane region" description="Helical" evidence="2">
    <location>
        <begin position="141"/>
        <end position="160"/>
    </location>
</feature>
<dbReference type="InterPro" id="IPR002931">
    <property type="entry name" value="Transglutaminase-like"/>
</dbReference>
<gene>
    <name evidence="4" type="ORF">ET445_01045</name>
</gene>
<dbReference type="AlphaFoldDB" id="A0A4P6FNS5"/>
<dbReference type="Pfam" id="PF01841">
    <property type="entry name" value="Transglut_core"/>
    <property type="match status" value="1"/>
</dbReference>
<feature type="domain" description="Transglutaminase-like" evidence="3">
    <location>
        <begin position="559"/>
        <end position="634"/>
    </location>
</feature>
<keyword evidence="5" id="KW-1185">Reference proteome</keyword>
<feature type="transmembrane region" description="Helical" evidence="2">
    <location>
        <begin position="21"/>
        <end position="42"/>
    </location>
</feature>
<feature type="transmembrane region" description="Helical" evidence="2">
    <location>
        <begin position="167"/>
        <end position="185"/>
    </location>
</feature>
<sequence length="852" mass="88550">MTRIDPARRGRAVRTGSEEAGLVWWGLAYLAAAAALAAFAAWPIHESWRVWLVAAVGAAVGIGSAALARRIAPGALGGALVTAAFTALGYLLVVVPVAVPSALLPLSGVARGLRDGITGVVLGWKQVLTLEPPLGEYQAVLVPWLVVVTVCSAVAASLIVRGGRVAPVAAAPAIAMSVYGIAFGVGRVSAPIRFGELELPAAREVVIGVASLALAAGWLIGRSRMLRARALARARAGTVTRSGESVWMTLRRNALAVVLLVVALVAGVAASPAVASFGDRSTLRDEIEPSIVVQRQQSPLAKYRSWFAGDAYDTTVVKVSGDVGSFDRLPFATLDTFDGEVFGVDPATRYSRLPGSADRGAGTAEISVEIGEGYSGVWVPAPSGLAASPVFVGARAERLADGFHAASTGGAIEVAEGSATDSAAGSAGAVGLMPGDRYSVVARIPDASADAAREAFASAAGADGGLDPEEFPSLAAWVELQEVPRTGAGYLDLVDRLRDRGYLSHALLDDEPAVRWITALASDGGYSFLPSYAGHSRARIESLFAELGDQQRRAGANADESMLIAGEGDDEQFAVAAALVARDLGFESRVVLGMRLPGAEPVPGIAVCESDCTGAAMTAWVEVRAGGGGWVAVDTTPQSKLLPTRITEGEQPPKHPTVPDDARTEPIEPPRGESASTDSAPPPVIDPVGPTPVTGTIVRSIVLGVGALALLALPILAMLAAKSTRRRSRRHPGDPELGIVGAWEELLDLYADAGIEVDLDPGVSRATAALSTGRAAAVALAVSVDHAVFAPYPPEPEAAVHAWELVDAEREALRGEERAFERLRAALTPRSFLARLRRRPRLPLVRSKEITQ</sequence>
<dbReference type="OrthoDB" id="3651060at2"/>
<feature type="transmembrane region" description="Helical" evidence="2">
    <location>
        <begin position="254"/>
        <end position="275"/>
    </location>
</feature>
<accession>A0A4P6FNS5</accession>
<name>A0A4P6FNS5_9MICO</name>